<dbReference type="AlphaFoldDB" id="U2HU08"/>
<reference evidence="1 2" key="1">
    <citation type="journal article" date="2013" name="Genome Announc.">
        <title>The Draft Genome Sequence of Sphingomonas paucimobilis Strain HER1398 (Proteobacteria), Host to the Giant PAU Phage, Indicates That It Is a Member of the Genus Sphingobacterium (Bacteroidetes).</title>
        <authorList>
            <person name="White R.A.III."/>
            <person name="Suttle C.A."/>
        </authorList>
    </citation>
    <scope>NUCLEOTIDE SEQUENCE [LARGE SCALE GENOMIC DNA]</scope>
    <source>
        <strain evidence="1 2">HER1398</strain>
    </source>
</reference>
<dbReference type="STRING" id="1346330.M472_09465"/>
<evidence type="ECO:0008006" key="3">
    <source>
        <dbReference type="Google" id="ProtNLM"/>
    </source>
</evidence>
<organism evidence="1 2">
    <name type="scientific">Sphingobacterium paucimobilis HER1398</name>
    <dbReference type="NCBI Taxonomy" id="1346330"/>
    <lineage>
        <taxon>Bacteria</taxon>
        <taxon>Pseudomonadati</taxon>
        <taxon>Bacteroidota</taxon>
        <taxon>Sphingobacteriia</taxon>
        <taxon>Sphingobacteriales</taxon>
        <taxon>Sphingobacteriaceae</taxon>
        <taxon>Sphingobacterium</taxon>
    </lineage>
</organism>
<dbReference type="PATRIC" id="fig|1346330.5.peg.2327"/>
<dbReference type="EMBL" id="ATDL01000015">
    <property type="protein sequence ID" value="ERJ58997.1"/>
    <property type="molecule type" value="Genomic_DNA"/>
</dbReference>
<evidence type="ECO:0000313" key="1">
    <source>
        <dbReference type="EMBL" id="ERJ58997.1"/>
    </source>
</evidence>
<dbReference type="Proteomes" id="UP000016584">
    <property type="component" value="Unassembled WGS sequence"/>
</dbReference>
<proteinExistence type="predicted"/>
<keyword evidence="2" id="KW-1185">Reference proteome</keyword>
<sequence length="69" mass="8033">MREYPEDKLIKARAALESLLHKCEKSLQKKTDGTSQYTLLVNRIEALQIVLYRISKEMKGKSTKKQSHK</sequence>
<evidence type="ECO:0000313" key="2">
    <source>
        <dbReference type="Proteomes" id="UP000016584"/>
    </source>
</evidence>
<name>U2HU08_9SPHI</name>
<gene>
    <name evidence="1" type="ORF">M472_09465</name>
</gene>
<comment type="caution">
    <text evidence="1">The sequence shown here is derived from an EMBL/GenBank/DDBJ whole genome shotgun (WGS) entry which is preliminary data.</text>
</comment>
<accession>U2HU08</accession>
<protein>
    <recommendedName>
        <fullName evidence="3">50S ribosomal protein L29</fullName>
    </recommendedName>
</protein>